<dbReference type="EMBL" id="QEQF01000003">
    <property type="protein sequence ID" value="RDF10888.1"/>
    <property type="molecule type" value="Genomic_DNA"/>
</dbReference>
<dbReference type="Proteomes" id="UP000253945">
    <property type="component" value="Unassembled WGS sequence"/>
</dbReference>
<evidence type="ECO:0000256" key="1">
    <source>
        <dbReference type="SAM" id="SignalP"/>
    </source>
</evidence>
<sequence>MNKAFLFGLAGLTMVLVGCSNQAVSVAKGNVSVVGAAETKTSDRNIHFSEDNVNGKTSIVQSQTTQKEVVMIPEKATAICNDGTFSMSLLNEACLNNGGVKEAIQRYYSE</sequence>
<accession>A0A369ZSG0</accession>
<feature type="chain" id="PRO_5016729253" evidence="1">
    <location>
        <begin position="24"/>
        <end position="110"/>
    </location>
</feature>
<organism evidence="2 3">
    <name type="scientific">Haemophilus paraphrohaemolyticus</name>
    <dbReference type="NCBI Taxonomy" id="736"/>
    <lineage>
        <taxon>Bacteria</taxon>
        <taxon>Pseudomonadati</taxon>
        <taxon>Pseudomonadota</taxon>
        <taxon>Gammaproteobacteria</taxon>
        <taxon>Pasteurellales</taxon>
        <taxon>Pasteurellaceae</taxon>
        <taxon>Haemophilus</taxon>
    </lineage>
</organism>
<name>A0A369ZSG0_9PAST</name>
<dbReference type="AlphaFoldDB" id="A0A369ZSG0"/>
<gene>
    <name evidence="2" type="ORF">DPV92_04910</name>
</gene>
<dbReference type="RefSeq" id="WP_111353929.1">
    <property type="nucleotide sequence ID" value="NZ_QEQF01000003.1"/>
</dbReference>
<evidence type="ECO:0000313" key="2">
    <source>
        <dbReference type="EMBL" id="RDF10888.1"/>
    </source>
</evidence>
<keyword evidence="3" id="KW-1185">Reference proteome</keyword>
<keyword evidence="1" id="KW-0732">Signal</keyword>
<dbReference type="STRING" id="736.B0184_08805"/>
<evidence type="ECO:0000313" key="3">
    <source>
        <dbReference type="Proteomes" id="UP000253945"/>
    </source>
</evidence>
<proteinExistence type="predicted"/>
<dbReference type="PROSITE" id="PS51257">
    <property type="entry name" value="PROKAR_LIPOPROTEIN"/>
    <property type="match status" value="1"/>
</dbReference>
<protein>
    <submittedName>
        <fullName evidence="2">DUF3761 domain-containing protein</fullName>
    </submittedName>
</protein>
<comment type="caution">
    <text evidence="2">The sequence shown here is derived from an EMBL/GenBank/DDBJ whole genome shotgun (WGS) entry which is preliminary data.</text>
</comment>
<feature type="signal peptide" evidence="1">
    <location>
        <begin position="1"/>
        <end position="23"/>
    </location>
</feature>
<reference evidence="2 3" key="1">
    <citation type="submission" date="2018-05" db="EMBL/GenBank/DDBJ databases">
        <title>Draft Genome Sequences for a Diverse set of 7 Haemophilus Species.</title>
        <authorList>
            <person name="Nichols M."/>
            <person name="Topaz N."/>
            <person name="Wang X."/>
            <person name="Wang X."/>
            <person name="Boxrud D."/>
        </authorList>
    </citation>
    <scope>NUCLEOTIDE SEQUENCE [LARGE SCALE GENOMIC DNA]</scope>
    <source>
        <strain evidence="2 3">C2014016342</strain>
    </source>
</reference>